<dbReference type="AlphaFoldDB" id="A0A9P5PR33"/>
<accession>A0A9P5PR33</accession>
<comment type="caution">
    <text evidence="2">The sequence shown here is derived from an EMBL/GenBank/DDBJ whole genome shotgun (WGS) entry which is preliminary data.</text>
</comment>
<name>A0A9P5PR33_9AGAR</name>
<proteinExistence type="predicted"/>
<evidence type="ECO:0000313" key="3">
    <source>
        <dbReference type="Proteomes" id="UP000772434"/>
    </source>
</evidence>
<evidence type="ECO:0000313" key="2">
    <source>
        <dbReference type="EMBL" id="KAF9066580.1"/>
    </source>
</evidence>
<feature type="compositionally biased region" description="Basic and acidic residues" evidence="1">
    <location>
        <begin position="43"/>
        <end position="55"/>
    </location>
</feature>
<sequence>MSSSHQQLPMPHDAHGCSACGDARPDIKAILEATVAQVMASRPAERQRKTRRSQEPKLGSPAHDRTLKKATLGSLTKSGEKDWKVFSFQASSLIRNSFLSMTQGVHVNHFEDYRPVDEAFALKFEKYEGPGPENDSRFKLFLDLNGASRDGIGS</sequence>
<dbReference type="Proteomes" id="UP000772434">
    <property type="component" value="Unassembled WGS sequence"/>
</dbReference>
<dbReference type="OrthoDB" id="3068300at2759"/>
<dbReference type="EMBL" id="JADNRY010000085">
    <property type="protein sequence ID" value="KAF9066580.1"/>
    <property type="molecule type" value="Genomic_DNA"/>
</dbReference>
<keyword evidence="3" id="KW-1185">Reference proteome</keyword>
<feature type="region of interest" description="Disordered" evidence="1">
    <location>
        <begin position="1"/>
        <end position="21"/>
    </location>
</feature>
<evidence type="ECO:0000256" key="1">
    <source>
        <dbReference type="SAM" id="MobiDB-lite"/>
    </source>
</evidence>
<gene>
    <name evidence="2" type="ORF">BDP27DRAFT_1423728</name>
</gene>
<organism evidence="2 3">
    <name type="scientific">Rhodocollybia butyracea</name>
    <dbReference type="NCBI Taxonomy" id="206335"/>
    <lineage>
        <taxon>Eukaryota</taxon>
        <taxon>Fungi</taxon>
        <taxon>Dikarya</taxon>
        <taxon>Basidiomycota</taxon>
        <taxon>Agaricomycotina</taxon>
        <taxon>Agaricomycetes</taxon>
        <taxon>Agaricomycetidae</taxon>
        <taxon>Agaricales</taxon>
        <taxon>Marasmiineae</taxon>
        <taxon>Omphalotaceae</taxon>
        <taxon>Rhodocollybia</taxon>
    </lineage>
</organism>
<feature type="region of interest" description="Disordered" evidence="1">
    <location>
        <begin position="38"/>
        <end position="73"/>
    </location>
</feature>
<reference evidence="2" key="1">
    <citation type="submission" date="2020-11" db="EMBL/GenBank/DDBJ databases">
        <authorList>
            <consortium name="DOE Joint Genome Institute"/>
            <person name="Ahrendt S."/>
            <person name="Riley R."/>
            <person name="Andreopoulos W."/>
            <person name="Labutti K."/>
            <person name="Pangilinan J."/>
            <person name="Ruiz-Duenas F.J."/>
            <person name="Barrasa J.M."/>
            <person name="Sanchez-Garcia M."/>
            <person name="Camarero S."/>
            <person name="Miyauchi S."/>
            <person name="Serrano A."/>
            <person name="Linde D."/>
            <person name="Babiker R."/>
            <person name="Drula E."/>
            <person name="Ayuso-Fernandez I."/>
            <person name="Pacheco R."/>
            <person name="Padilla G."/>
            <person name="Ferreira P."/>
            <person name="Barriuso J."/>
            <person name="Kellner H."/>
            <person name="Castanera R."/>
            <person name="Alfaro M."/>
            <person name="Ramirez L."/>
            <person name="Pisabarro A.G."/>
            <person name="Kuo A."/>
            <person name="Tritt A."/>
            <person name="Lipzen A."/>
            <person name="He G."/>
            <person name="Yan M."/>
            <person name="Ng V."/>
            <person name="Cullen D."/>
            <person name="Martin F."/>
            <person name="Rosso M.-N."/>
            <person name="Henrissat B."/>
            <person name="Hibbett D."/>
            <person name="Martinez A.T."/>
            <person name="Grigoriev I.V."/>
        </authorList>
    </citation>
    <scope>NUCLEOTIDE SEQUENCE</scope>
    <source>
        <strain evidence="2">AH 40177</strain>
    </source>
</reference>
<protein>
    <submittedName>
        <fullName evidence="2">Uncharacterized protein</fullName>
    </submittedName>
</protein>